<organism evidence="1 2">
    <name type="scientific">Pseudomonas fluvialis</name>
    <dbReference type="NCBI Taxonomy" id="1793966"/>
    <lineage>
        <taxon>Bacteria</taxon>
        <taxon>Pseudomonadati</taxon>
        <taxon>Pseudomonadota</taxon>
        <taxon>Gammaproteobacteria</taxon>
        <taxon>Pseudomonadales</taxon>
        <taxon>Pseudomonadaceae</taxon>
        <taxon>Pseudomonas</taxon>
    </lineage>
</organism>
<dbReference type="EMBL" id="BMDE01000003">
    <property type="protein sequence ID" value="GGH91121.1"/>
    <property type="molecule type" value="Genomic_DNA"/>
</dbReference>
<name>A0ABQ2AK73_9PSED</name>
<gene>
    <name evidence="1" type="ORF">GCM10007363_10240</name>
</gene>
<dbReference type="Proteomes" id="UP000655550">
    <property type="component" value="Unassembled WGS sequence"/>
</dbReference>
<evidence type="ECO:0000313" key="1">
    <source>
        <dbReference type="EMBL" id="GGH91121.1"/>
    </source>
</evidence>
<sequence>MRLTVLHGLQQFVVKTQALAGGELSTKTAVALAEQLLQARTRLDVDQQLQQADADFLDGQQARAACGQPVVAAR</sequence>
<evidence type="ECO:0000313" key="2">
    <source>
        <dbReference type="Proteomes" id="UP000655550"/>
    </source>
</evidence>
<reference evidence="2" key="1">
    <citation type="journal article" date="2019" name="Int. J. Syst. Evol. Microbiol.">
        <title>The Global Catalogue of Microorganisms (GCM) 10K type strain sequencing project: providing services to taxonomists for standard genome sequencing and annotation.</title>
        <authorList>
            <consortium name="The Broad Institute Genomics Platform"/>
            <consortium name="The Broad Institute Genome Sequencing Center for Infectious Disease"/>
            <person name="Wu L."/>
            <person name="Ma J."/>
        </authorList>
    </citation>
    <scope>NUCLEOTIDE SEQUENCE [LARGE SCALE GENOMIC DNA]</scope>
    <source>
        <strain evidence="2">CCM 8778</strain>
    </source>
</reference>
<comment type="caution">
    <text evidence="1">The sequence shown here is derived from an EMBL/GenBank/DDBJ whole genome shotgun (WGS) entry which is preliminary data.</text>
</comment>
<keyword evidence="2" id="KW-1185">Reference proteome</keyword>
<accession>A0ABQ2AK73</accession>
<proteinExistence type="predicted"/>
<protein>
    <submittedName>
        <fullName evidence="1">Uncharacterized protein</fullName>
    </submittedName>
</protein>